<dbReference type="CDD" id="cd00586">
    <property type="entry name" value="4HBT"/>
    <property type="match status" value="1"/>
</dbReference>
<dbReference type="Proteomes" id="UP001595536">
    <property type="component" value="Unassembled WGS sequence"/>
</dbReference>
<proteinExistence type="predicted"/>
<dbReference type="Pfam" id="PF13279">
    <property type="entry name" value="4HBT_2"/>
    <property type="match status" value="1"/>
</dbReference>
<dbReference type="GO" id="GO:0016787">
    <property type="term" value="F:hydrolase activity"/>
    <property type="evidence" value="ECO:0007669"/>
    <property type="project" value="UniProtKB-KW"/>
</dbReference>
<dbReference type="RefSeq" id="WP_376829019.1">
    <property type="nucleotide sequence ID" value="NZ_JBHLWR010000004.1"/>
</dbReference>
<dbReference type="EMBL" id="JBHRUV010000056">
    <property type="protein sequence ID" value="MFC3266799.1"/>
    <property type="molecule type" value="Genomic_DNA"/>
</dbReference>
<keyword evidence="1" id="KW-0378">Hydrolase</keyword>
<reference evidence="2" key="1">
    <citation type="journal article" date="2019" name="Int. J. Syst. Evol. Microbiol.">
        <title>The Global Catalogue of Microorganisms (GCM) 10K type strain sequencing project: providing services to taxonomists for standard genome sequencing and annotation.</title>
        <authorList>
            <consortium name="The Broad Institute Genomics Platform"/>
            <consortium name="The Broad Institute Genome Sequencing Center for Infectious Disease"/>
            <person name="Wu L."/>
            <person name="Ma J."/>
        </authorList>
    </citation>
    <scope>NUCLEOTIDE SEQUENCE [LARGE SCALE GENOMIC DNA]</scope>
    <source>
        <strain evidence="2">CCM 7941</strain>
    </source>
</reference>
<accession>A0ABV7LG99</accession>
<comment type="caution">
    <text evidence="1">The sequence shown here is derived from an EMBL/GenBank/DDBJ whole genome shotgun (WGS) entry which is preliminary data.</text>
</comment>
<dbReference type="EC" id="3.1.2.-" evidence="1"/>
<organism evidence="1 2">
    <name type="scientific">Camelimonas abortus</name>
    <dbReference type="NCBI Taxonomy" id="1017184"/>
    <lineage>
        <taxon>Bacteria</taxon>
        <taxon>Pseudomonadati</taxon>
        <taxon>Pseudomonadota</taxon>
        <taxon>Alphaproteobacteria</taxon>
        <taxon>Hyphomicrobiales</taxon>
        <taxon>Chelatococcaceae</taxon>
        <taxon>Camelimonas</taxon>
    </lineage>
</organism>
<gene>
    <name evidence="1" type="ORF">ACFOEX_10590</name>
</gene>
<dbReference type="Gene3D" id="3.10.129.10">
    <property type="entry name" value="Hotdog Thioesterase"/>
    <property type="match status" value="1"/>
</dbReference>
<sequence>MKSVPPLRLERASYPVQTVIQTRVSDLDGNGHLNAIRIAQIYEEGRAIFHRDHLRRRVRTLVAQLTVRYLHEGFWPEEVIMGVGVAAAGRTSFHMAQAMFQSGRCIGLCDTVLVCNEGGVSVPIPAEVRARMAALALPGVSIAPASEPAVAG</sequence>
<keyword evidence="2" id="KW-1185">Reference proteome</keyword>
<protein>
    <submittedName>
        <fullName evidence="1">Acyl-CoA thioesterase</fullName>
        <ecNumber evidence="1">3.1.2.-</ecNumber>
    </submittedName>
</protein>
<evidence type="ECO:0000313" key="2">
    <source>
        <dbReference type="Proteomes" id="UP001595536"/>
    </source>
</evidence>
<dbReference type="InterPro" id="IPR029069">
    <property type="entry name" value="HotDog_dom_sf"/>
</dbReference>
<evidence type="ECO:0000313" key="1">
    <source>
        <dbReference type="EMBL" id="MFC3266799.1"/>
    </source>
</evidence>
<dbReference type="SUPFAM" id="SSF54637">
    <property type="entry name" value="Thioesterase/thiol ester dehydrase-isomerase"/>
    <property type="match status" value="1"/>
</dbReference>
<name>A0ABV7LG99_9HYPH</name>